<dbReference type="SUPFAM" id="SSF52833">
    <property type="entry name" value="Thioredoxin-like"/>
    <property type="match status" value="1"/>
</dbReference>
<evidence type="ECO:0000313" key="3">
    <source>
        <dbReference type="EMBL" id="QDI03812.1"/>
    </source>
</evidence>
<dbReference type="RefSeq" id="WP_142742271.1">
    <property type="nucleotide sequence ID" value="NZ_CP038228.1"/>
</dbReference>
<name>A0A514ECT2_9XANT</name>
<sequence>MTPKRPSMPIQVQAFRRRRWRSRWLWALVAVLAALLLIWFLLIWLPSRSSGESSQQAPTPVNTAQVAGPPWQMGNSQGRFTLTLYGDLECPFCRSYFPLLKRWVGDHADVALQWHHMPLAAHEPAASAEARWAECAAEAGGHAAFWQAIEWVYAHTRSDGQGLPDGLRYPELTPAIEQCMASGRPEETIRAQAAEATKSGVTATPSVRLRDRQTGQAVLLQGPIEGDTLLSAMDMLSADTTIHTPAVPADPTTQMPTDIIGDMPR</sequence>
<gene>
    <name evidence="3" type="ORF">E4A48_08935</name>
</gene>
<evidence type="ECO:0000313" key="4">
    <source>
        <dbReference type="Proteomes" id="UP000319349"/>
    </source>
</evidence>
<dbReference type="Proteomes" id="UP000319349">
    <property type="component" value="Chromosome"/>
</dbReference>
<evidence type="ECO:0000259" key="2">
    <source>
        <dbReference type="Pfam" id="PF13462"/>
    </source>
</evidence>
<accession>A0A514ECT2</accession>
<feature type="region of interest" description="Disordered" evidence="1">
    <location>
        <begin position="243"/>
        <end position="265"/>
    </location>
</feature>
<dbReference type="Gene3D" id="3.40.30.10">
    <property type="entry name" value="Glutaredoxin"/>
    <property type="match status" value="1"/>
</dbReference>
<keyword evidence="4" id="KW-1185">Reference proteome</keyword>
<dbReference type="Pfam" id="PF13462">
    <property type="entry name" value="Thioredoxin_4"/>
    <property type="match status" value="1"/>
</dbReference>
<protein>
    <submittedName>
        <fullName evidence="3">DsbA family protein</fullName>
    </submittedName>
</protein>
<evidence type="ECO:0000256" key="1">
    <source>
        <dbReference type="SAM" id="MobiDB-lite"/>
    </source>
</evidence>
<reference evidence="3 4" key="1">
    <citation type="submission" date="2019-03" db="EMBL/GenBank/DDBJ databases">
        <title>Tal1 in Xanthomonas translucens pv. cerealis Contributes to Virulence in Bacterial Leaf Streak of Wheat.</title>
        <authorList>
            <person name="Shah S.M.A."/>
            <person name="Haq F."/>
            <person name="Ma W."/>
            <person name="Xu X."/>
            <person name="Wang S."/>
            <person name="Xu Z."/>
            <person name="Zou L."/>
            <person name="Zhu B."/>
            <person name="Chen G."/>
        </authorList>
    </citation>
    <scope>NUCLEOTIDE SEQUENCE [LARGE SCALE GENOMIC DNA]</scope>
    <source>
        <strain evidence="3 4">01</strain>
    </source>
</reference>
<dbReference type="AlphaFoldDB" id="A0A514ECT2"/>
<organism evidence="3 4">
    <name type="scientific">Xanthomonas cerealis pv. cerealis</name>
    <dbReference type="NCBI Taxonomy" id="152263"/>
    <lineage>
        <taxon>Bacteria</taxon>
        <taxon>Pseudomonadati</taxon>
        <taxon>Pseudomonadota</taxon>
        <taxon>Gammaproteobacteria</taxon>
        <taxon>Lysobacterales</taxon>
        <taxon>Lysobacteraceae</taxon>
        <taxon>Xanthomonas</taxon>
        <taxon>Xanthomonas translucens group</taxon>
        <taxon>Xanthomonas cerealis</taxon>
    </lineage>
</organism>
<proteinExistence type="predicted"/>
<dbReference type="InterPro" id="IPR036249">
    <property type="entry name" value="Thioredoxin-like_sf"/>
</dbReference>
<dbReference type="InterPro" id="IPR012336">
    <property type="entry name" value="Thioredoxin-like_fold"/>
</dbReference>
<feature type="domain" description="Thioredoxin-like fold" evidence="2">
    <location>
        <begin position="72"/>
        <end position="215"/>
    </location>
</feature>
<dbReference type="EMBL" id="CP038228">
    <property type="protein sequence ID" value="QDI03812.1"/>
    <property type="molecule type" value="Genomic_DNA"/>
</dbReference>
<dbReference type="CDD" id="cd02972">
    <property type="entry name" value="DsbA_family"/>
    <property type="match status" value="1"/>
</dbReference>